<proteinExistence type="predicted"/>
<feature type="compositionally biased region" description="Polar residues" evidence="1">
    <location>
        <begin position="132"/>
        <end position="146"/>
    </location>
</feature>
<protein>
    <submittedName>
        <fullName evidence="2">Uncharacterized protein</fullName>
    </submittedName>
</protein>
<gene>
    <name evidence="2" type="ORF">Ciccas_005078</name>
</gene>
<name>A0ABD2Q9P6_9PLAT</name>
<dbReference type="AlphaFoldDB" id="A0ABD2Q9P6"/>
<feature type="region of interest" description="Disordered" evidence="1">
    <location>
        <begin position="58"/>
        <end position="79"/>
    </location>
</feature>
<feature type="compositionally biased region" description="Polar residues" evidence="1">
    <location>
        <begin position="28"/>
        <end position="41"/>
    </location>
</feature>
<feature type="region of interest" description="Disordered" evidence="1">
    <location>
        <begin position="221"/>
        <end position="240"/>
    </location>
</feature>
<evidence type="ECO:0000313" key="3">
    <source>
        <dbReference type="Proteomes" id="UP001626550"/>
    </source>
</evidence>
<evidence type="ECO:0000313" key="2">
    <source>
        <dbReference type="EMBL" id="KAL3316284.1"/>
    </source>
</evidence>
<reference evidence="2 3" key="1">
    <citation type="submission" date="2024-11" db="EMBL/GenBank/DDBJ databases">
        <title>Adaptive evolution of stress response genes in parasites aligns with host niche diversity.</title>
        <authorList>
            <person name="Hahn C."/>
            <person name="Resl P."/>
        </authorList>
    </citation>
    <scope>NUCLEOTIDE SEQUENCE [LARGE SCALE GENOMIC DNA]</scope>
    <source>
        <strain evidence="2">EGGRZ-B1_66</strain>
        <tissue evidence="2">Body</tissue>
    </source>
</reference>
<keyword evidence="3" id="KW-1185">Reference proteome</keyword>
<feature type="compositionally biased region" description="Polar residues" evidence="1">
    <location>
        <begin position="225"/>
        <end position="240"/>
    </location>
</feature>
<evidence type="ECO:0000256" key="1">
    <source>
        <dbReference type="SAM" id="MobiDB-lite"/>
    </source>
</evidence>
<accession>A0ABD2Q9P6</accession>
<comment type="caution">
    <text evidence="2">The sequence shown here is derived from an EMBL/GenBank/DDBJ whole genome shotgun (WGS) entry which is preliminary data.</text>
</comment>
<dbReference type="Proteomes" id="UP001626550">
    <property type="component" value="Unassembled WGS sequence"/>
</dbReference>
<feature type="region of interest" description="Disordered" evidence="1">
    <location>
        <begin position="165"/>
        <end position="189"/>
    </location>
</feature>
<dbReference type="EMBL" id="JBJKFK010000568">
    <property type="protein sequence ID" value="KAL3316284.1"/>
    <property type="molecule type" value="Genomic_DNA"/>
</dbReference>
<organism evidence="2 3">
    <name type="scientific">Cichlidogyrus casuarinus</name>
    <dbReference type="NCBI Taxonomy" id="1844966"/>
    <lineage>
        <taxon>Eukaryota</taxon>
        <taxon>Metazoa</taxon>
        <taxon>Spiralia</taxon>
        <taxon>Lophotrochozoa</taxon>
        <taxon>Platyhelminthes</taxon>
        <taxon>Monogenea</taxon>
        <taxon>Monopisthocotylea</taxon>
        <taxon>Dactylogyridea</taxon>
        <taxon>Ancyrocephalidae</taxon>
        <taxon>Cichlidogyrus</taxon>
    </lineage>
</organism>
<feature type="region of interest" description="Disordered" evidence="1">
    <location>
        <begin position="1"/>
        <end position="44"/>
    </location>
</feature>
<feature type="region of interest" description="Disordered" evidence="1">
    <location>
        <begin position="114"/>
        <end position="151"/>
    </location>
</feature>
<feature type="compositionally biased region" description="Acidic residues" evidence="1">
    <location>
        <begin position="179"/>
        <end position="189"/>
    </location>
</feature>
<sequence length="375" mass="42280">MSFKNPLKVITRRLSKTRNPEEDPPNKLSPQVTEPTASPKSFTEKLFAKSPSLLRKNKSEIKKQVVNPQPEAKSNEDIGKFDKVLSEKSWDSGPLFSTNDLAPLADPDFDLTEASHASSEFAPQFQAMATPLSRTESDASTLASTESEPKKMLKYLPETRIDFESVRRPASTCPKEPEADPEFGTDSEMEEEEMLEEILDEDFMADPWEGYQCDLAQEPYETDYPSYQPSPISSRASDTEMFDQSSESEVLTSYFDQQHRYSLEETPCDTIIKIHSPSDEAGVDVHQSYYAEQPINYPEQETELDYSHYYNDVGADSTDFECALNSQPPDANEFDIVDPAQDADPTDEVGSANSIEFETLIELDIWYCVEPNSAK</sequence>